<proteinExistence type="predicted"/>
<dbReference type="AlphaFoldDB" id="A0AAW1DN83"/>
<dbReference type="EMBL" id="JAPXFL010000002">
    <property type="protein sequence ID" value="KAK9510387.1"/>
    <property type="molecule type" value="Genomic_DNA"/>
</dbReference>
<evidence type="ECO:0000313" key="2">
    <source>
        <dbReference type="EMBL" id="KAK9510387.1"/>
    </source>
</evidence>
<protein>
    <submittedName>
        <fullName evidence="2">Uncharacterized protein</fullName>
    </submittedName>
</protein>
<feature type="region of interest" description="Disordered" evidence="1">
    <location>
        <begin position="1"/>
        <end position="27"/>
    </location>
</feature>
<gene>
    <name evidence="2" type="ORF">O3M35_005182</name>
</gene>
<evidence type="ECO:0000256" key="1">
    <source>
        <dbReference type="SAM" id="MobiDB-lite"/>
    </source>
</evidence>
<organism evidence="2 3">
    <name type="scientific">Rhynocoris fuscipes</name>
    <dbReference type="NCBI Taxonomy" id="488301"/>
    <lineage>
        <taxon>Eukaryota</taxon>
        <taxon>Metazoa</taxon>
        <taxon>Ecdysozoa</taxon>
        <taxon>Arthropoda</taxon>
        <taxon>Hexapoda</taxon>
        <taxon>Insecta</taxon>
        <taxon>Pterygota</taxon>
        <taxon>Neoptera</taxon>
        <taxon>Paraneoptera</taxon>
        <taxon>Hemiptera</taxon>
        <taxon>Heteroptera</taxon>
        <taxon>Panheteroptera</taxon>
        <taxon>Cimicomorpha</taxon>
        <taxon>Reduviidae</taxon>
        <taxon>Harpactorinae</taxon>
        <taxon>Harpactorini</taxon>
        <taxon>Rhynocoris</taxon>
    </lineage>
</organism>
<evidence type="ECO:0000313" key="3">
    <source>
        <dbReference type="Proteomes" id="UP001461498"/>
    </source>
</evidence>
<reference evidence="2 3" key="1">
    <citation type="submission" date="2022-12" db="EMBL/GenBank/DDBJ databases">
        <title>Chromosome-level genome assembly of true bugs.</title>
        <authorList>
            <person name="Ma L."/>
            <person name="Li H."/>
        </authorList>
    </citation>
    <scope>NUCLEOTIDE SEQUENCE [LARGE SCALE GENOMIC DNA]</scope>
    <source>
        <strain evidence="2">Lab_2022b</strain>
    </source>
</reference>
<keyword evidence="3" id="KW-1185">Reference proteome</keyword>
<name>A0AAW1DN83_9HEMI</name>
<sequence length="57" mass="6279">MLKHVQLSPYRQRSHDTVSLSSTASYSSLSRASSYSSLSESNTPIVSTLKLLLQMCT</sequence>
<dbReference type="Proteomes" id="UP001461498">
    <property type="component" value="Unassembled WGS sequence"/>
</dbReference>
<comment type="caution">
    <text evidence="2">The sequence shown here is derived from an EMBL/GenBank/DDBJ whole genome shotgun (WGS) entry which is preliminary data.</text>
</comment>
<accession>A0AAW1DN83</accession>